<dbReference type="EMBL" id="BMAO01005068">
    <property type="protein sequence ID" value="GFQ98832.1"/>
    <property type="molecule type" value="Genomic_DNA"/>
</dbReference>
<comment type="caution">
    <text evidence="2">The sequence shown here is derived from an EMBL/GenBank/DDBJ whole genome shotgun (WGS) entry which is preliminary data.</text>
</comment>
<dbReference type="AlphaFoldDB" id="A0A8X6JBT8"/>
<evidence type="ECO:0000313" key="1">
    <source>
        <dbReference type="EMBL" id="GFQ98832.1"/>
    </source>
</evidence>
<evidence type="ECO:0000313" key="3">
    <source>
        <dbReference type="Proteomes" id="UP000887116"/>
    </source>
</evidence>
<evidence type="ECO:0000313" key="2">
    <source>
        <dbReference type="EMBL" id="GFR29280.1"/>
    </source>
</evidence>
<proteinExistence type="predicted"/>
<keyword evidence="3" id="KW-1185">Reference proteome</keyword>
<name>A0A8X6JBT8_TRICU</name>
<accession>A0A8X6JBT8</accession>
<dbReference type="Proteomes" id="UP000887116">
    <property type="component" value="Unassembled WGS sequence"/>
</dbReference>
<organism evidence="2 3">
    <name type="scientific">Trichonephila clavata</name>
    <name type="common">Joro spider</name>
    <name type="synonym">Nephila clavata</name>
    <dbReference type="NCBI Taxonomy" id="2740835"/>
    <lineage>
        <taxon>Eukaryota</taxon>
        <taxon>Metazoa</taxon>
        <taxon>Ecdysozoa</taxon>
        <taxon>Arthropoda</taxon>
        <taxon>Chelicerata</taxon>
        <taxon>Arachnida</taxon>
        <taxon>Araneae</taxon>
        <taxon>Araneomorphae</taxon>
        <taxon>Entelegynae</taxon>
        <taxon>Araneoidea</taxon>
        <taxon>Nephilidae</taxon>
        <taxon>Trichonephila</taxon>
    </lineage>
</organism>
<sequence length="90" mass="10392">MTNDPERSLASPYKKRMSRVVFPRGRIFMTSTSELVVLLLATRRPKRTNEHEKMILSEGQYSGAMLDFRCGSNRDDNNEEEGIKNIARDK</sequence>
<reference evidence="2" key="1">
    <citation type="submission" date="2020-07" db="EMBL/GenBank/DDBJ databases">
        <title>Multicomponent nature underlies the extraordinary mechanical properties of spider dragline silk.</title>
        <authorList>
            <person name="Kono N."/>
            <person name="Nakamura H."/>
            <person name="Mori M."/>
            <person name="Yoshida Y."/>
            <person name="Ohtoshi R."/>
            <person name="Malay A.D."/>
            <person name="Moran D.A.P."/>
            <person name="Tomita M."/>
            <person name="Numata K."/>
            <person name="Arakawa K."/>
        </authorList>
    </citation>
    <scope>NUCLEOTIDE SEQUENCE</scope>
</reference>
<dbReference type="EMBL" id="BMAO01019242">
    <property type="protein sequence ID" value="GFR29280.1"/>
    <property type="molecule type" value="Genomic_DNA"/>
</dbReference>
<gene>
    <name evidence="1" type="ORF">TNCT_317051</name>
    <name evidence="2" type="ORF">TNCT_330221</name>
</gene>
<protein>
    <submittedName>
        <fullName evidence="2">Uncharacterized protein</fullName>
    </submittedName>
</protein>